<evidence type="ECO:0000259" key="2">
    <source>
        <dbReference type="Pfam" id="PF20882"/>
    </source>
</evidence>
<evidence type="ECO:0000256" key="1">
    <source>
        <dbReference type="SAM" id="Coils"/>
    </source>
</evidence>
<evidence type="ECO:0000313" key="4">
    <source>
        <dbReference type="Proteomes" id="UP001212841"/>
    </source>
</evidence>
<dbReference type="AlphaFoldDB" id="A0AAD5S2H9"/>
<comment type="caution">
    <text evidence="3">The sequence shown here is derived from an EMBL/GenBank/DDBJ whole genome shotgun (WGS) entry which is preliminary data.</text>
</comment>
<gene>
    <name evidence="3" type="ORF">HK097_004635</name>
</gene>
<reference evidence="3" key="1">
    <citation type="submission" date="2020-05" db="EMBL/GenBank/DDBJ databases">
        <title>Phylogenomic resolution of chytrid fungi.</title>
        <authorList>
            <person name="Stajich J.E."/>
            <person name="Amses K."/>
            <person name="Simmons R."/>
            <person name="Seto K."/>
            <person name="Myers J."/>
            <person name="Bonds A."/>
            <person name="Quandt C.A."/>
            <person name="Barry K."/>
            <person name="Liu P."/>
            <person name="Grigoriev I."/>
            <person name="Longcore J.E."/>
            <person name="James T.Y."/>
        </authorList>
    </citation>
    <scope>NUCLEOTIDE SEQUENCE</scope>
    <source>
        <strain evidence="3">JEL0318</strain>
    </source>
</reference>
<proteinExistence type="predicted"/>
<keyword evidence="4" id="KW-1185">Reference proteome</keyword>
<sequence length="425" mass="48449">MLAGELPPFDQDFHPNNNTGEINNGTLCVDEIRKCAQKWSATEFNFQQSRSKFLSRYDEPLSSAGRGVLFPDDDNAMDVDLPSLLRAQPRVLESELKFHKELFSKLKWNHLELDTKRNFVEKLLKMPPELADEQTADLMDSITEEAKKGLKETKAKTQASQQEVAGLVEKVHEASRVQNVLTEADRYTQLEASLKQQRAAPLTDSEAVLLERAKLEEQRNKLAELEREIANYKTMLSSKQTVRSELEQEIEQLSAKKEEVEANAEETCKQAKMTDPKAEELGRWYQAQTAVLKQIQGIKEIRHPSTTEIQIVYQLDRNNEFCLDLVLRPQSQNAVGHDLSATCNDRRCPLPRILSTARTYFDKLDDQVSYVVSSVPAWMRLALQRDREVDELANKYDGILYDPERGELTMCCEGSGRTLVLVLGE</sequence>
<dbReference type="GO" id="GO:0034501">
    <property type="term" value="P:protein localization to kinetochore"/>
    <property type="evidence" value="ECO:0007669"/>
    <property type="project" value="InterPro"/>
</dbReference>
<dbReference type="EMBL" id="JADGJD010002205">
    <property type="protein sequence ID" value="KAJ3034080.1"/>
    <property type="molecule type" value="Genomic_DNA"/>
</dbReference>
<dbReference type="InterPro" id="IPR048781">
    <property type="entry name" value="Sos7_CC"/>
</dbReference>
<dbReference type="Pfam" id="PF20882">
    <property type="entry name" value="Sos7"/>
    <property type="match status" value="1"/>
</dbReference>
<protein>
    <recommendedName>
        <fullName evidence="2">Kinetochore protein Sos7 coiled-coil domain-containing protein</fullName>
    </recommendedName>
</protein>
<feature type="coiled-coil region" evidence="1">
    <location>
        <begin position="205"/>
        <end position="270"/>
    </location>
</feature>
<dbReference type="PANTHER" id="PTHR37329:SF1">
    <property type="entry name" value="KINETOCHORE PROTEIN SOS7"/>
    <property type="match status" value="1"/>
</dbReference>
<dbReference type="GO" id="GO:0051315">
    <property type="term" value="P:attachment of mitotic spindle microtubules to kinetochore"/>
    <property type="evidence" value="ECO:0007669"/>
    <property type="project" value="TreeGrafter"/>
</dbReference>
<keyword evidence="1" id="KW-0175">Coiled coil</keyword>
<feature type="domain" description="Kinetochore protein Sos7 coiled-coil" evidence="2">
    <location>
        <begin position="101"/>
        <end position="173"/>
    </location>
</feature>
<dbReference type="PANTHER" id="PTHR37329">
    <property type="entry name" value="KINETOCHORE PROTEIN SOS7"/>
    <property type="match status" value="1"/>
</dbReference>
<evidence type="ECO:0000313" key="3">
    <source>
        <dbReference type="EMBL" id="KAJ3034080.1"/>
    </source>
</evidence>
<organism evidence="3 4">
    <name type="scientific">Rhizophlyctis rosea</name>
    <dbReference type="NCBI Taxonomy" id="64517"/>
    <lineage>
        <taxon>Eukaryota</taxon>
        <taxon>Fungi</taxon>
        <taxon>Fungi incertae sedis</taxon>
        <taxon>Chytridiomycota</taxon>
        <taxon>Chytridiomycota incertae sedis</taxon>
        <taxon>Chytridiomycetes</taxon>
        <taxon>Rhizophlyctidales</taxon>
        <taxon>Rhizophlyctidaceae</taxon>
        <taxon>Rhizophlyctis</taxon>
    </lineage>
</organism>
<dbReference type="Proteomes" id="UP001212841">
    <property type="component" value="Unassembled WGS sequence"/>
</dbReference>
<dbReference type="GO" id="GO:0000776">
    <property type="term" value="C:kinetochore"/>
    <property type="evidence" value="ECO:0007669"/>
    <property type="project" value="InterPro"/>
</dbReference>
<dbReference type="InterPro" id="IPR037475">
    <property type="entry name" value="Sos7"/>
</dbReference>
<name>A0AAD5S2H9_9FUNG</name>
<feature type="non-terminal residue" evidence="3">
    <location>
        <position position="425"/>
    </location>
</feature>
<accession>A0AAD5S2H9</accession>